<keyword evidence="3" id="KW-1185">Reference proteome</keyword>
<feature type="region of interest" description="Disordered" evidence="1">
    <location>
        <begin position="94"/>
        <end position="119"/>
    </location>
</feature>
<protein>
    <submittedName>
        <fullName evidence="2">Uncharacterized protein</fullName>
    </submittedName>
</protein>
<dbReference type="EMBL" id="JBJKFK010007277">
    <property type="protein sequence ID" value="KAL3307467.1"/>
    <property type="molecule type" value="Genomic_DNA"/>
</dbReference>
<comment type="caution">
    <text evidence="2">The sequence shown here is derived from an EMBL/GenBank/DDBJ whole genome shotgun (WGS) entry which is preliminary data.</text>
</comment>
<reference evidence="2 3" key="1">
    <citation type="submission" date="2024-11" db="EMBL/GenBank/DDBJ databases">
        <title>Adaptive evolution of stress response genes in parasites aligns with host niche diversity.</title>
        <authorList>
            <person name="Hahn C."/>
            <person name="Resl P."/>
        </authorList>
    </citation>
    <scope>NUCLEOTIDE SEQUENCE [LARGE SCALE GENOMIC DNA]</scope>
    <source>
        <strain evidence="2">EGGRZ-B1_66</strain>
        <tissue evidence="2">Body</tissue>
    </source>
</reference>
<gene>
    <name evidence="2" type="ORF">Ciccas_014016</name>
</gene>
<organism evidence="2 3">
    <name type="scientific">Cichlidogyrus casuarinus</name>
    <dbReference type="NCBI Taxonomy" id="1844966"/>
    <lineage>
        <taxon>Eukaryota</taxon>
        <taxon>Metazoa</taxon>
        <taxon>Spiralia</taxon>
        <taxon>Lophotrochozoa</taxon>
        <taxon>Platyhelminthes</taxon>
        <taxon>Monogenea</taxon>
        <taxon>Monopisthocotylea</taxon>
        <taxon>Dactylogyridea</taxon>
        <taxon>Ancyrocephalidae</taxon>
        <taxon>Cichlidogyrus</taxon>
    </lineage>
</organism>
<feature type="compositionally biased region" description="Basic residues" evidence="1">
    <location>
        <begin position="102"/>
        <end position="114"/>
    </location>
</feature>
<evidence type="ECO:0000313" key="3">
    <source>
        <dbReference type="Proteomes" id="UP001626550"/>
    </source>
</evidence>
<feature type="compositionally biased region" description="Low complexity" evidence="1">
    <location>
        <begin position="17"/>
        <end position="32"/>
    </location>
</feature>
<evidence type="ECO:0000256" key="1">
    <source>
        <dbReference type="SAM" id="MobiDB-lite"/>
    </source>
</evidence>
<proteinExistence type="predicted"/>
<accession>A0ABD2PLC7</accession>
<name>A0ABD2PLC7_9PLAT</name>
<sequence>MDCLPADLKNFATATISSASPSSPEQQLPSVQAESPQPCGDAALPSPATGVRVGLFGLSPVSMPVSPLQQTSAAFSSPQPVAASSATFISAVAAPASTTTASRRRRRPSHHHGSQQHEVGDYILNPRVFSKENIETNTALKVHGHVYEMTKTEKSPAKSSTEHLIPLHNYLASLCIDHAMNFASKKSSYRTVFTGDASREAQLIPCGTETQARLDPEAELEDSVCSGPPEEPVAASMGVTGQFVQPLPVSAGGSGEPLQHSAALTPPSVPAECSGETALPHARFTTATFHVAVPLICSVAITGPVAGRLNSVMNSCAVGLRVGPLNFSTTDCCALDPRVGHLKRLRHDLLFYRDHGRPPETGSRTLMPLCLD</sequence>
<feature type="region of interest" description="Disordered" evidence="1">
    <location>
        <begin position="15"/>
        <end position="46"/>
    </location>
</feature>
<dbReference type="Proteomes" id="UP001626550">
    <property type="component" value="Unassembled WGS sequence"/>
</dbReference>
<evidence type="ECO:0000313" key="2">
    <source>
        <dbReference type="EMBL" id="KAL3307467.1"/>
    </source>
</evidence>
<dbReference type="AlphaFoldDB" id="A0ABD2PLC7"/>